<accession>A0A016RTD7</accession>
<dbReference type="MEROPS" id="M13.013"/>
<dbReference type="GO" id="GO:0004222">
    <property type="term" value="F:metalloendopeptidase activity"/>
    <property type="evidence" value="ECO:0007669"/>
    <property type="project" value="InterPro"/>
</dbReference>
<dbReference type="Gene3D" id="3.40.390.10">
    <property type="entry name" value="Collagenase (Catalytic Domain)"/>
    <property type="match status" value="1"/>
</dbReference>
<dbReference type="EMBL" id="JARK01001721">
    <property type="protein sequence ID" value="EYB81387.1"/>
    <property type="molecule type" value="Genomic_DNA"/>
</dbReference>
<dbReference type="SUPFAM" id="SSF55486">
    <property type="entry name" value="Metalloproteases ('zincins'), catalytic domain"/>
    <property type="match status" value="1"/>
</dbReference>
<evidence type="ECO:0000313" key="4">
    <source>
        <dbReference type="EMBL" id="EYB81387.1"/>
    </source>
</evidence>
<comment type="similarity">
    <text evidence="1">Belongs to the peptidase M13 family.</text>
</comment>
<dbReference type="PROSITE" id="PS51885">
    <property type="entry name" value="NEPRILYSIN"/>
    <property type="match status" value="1"/>
</dbReference>
<dbReference type="InterPro" id="IPR018497">
    <property type="entry name" value="Peptidase_M13_C"/>
</dbReference>
<evidence type="ECO:0000256" key="2">
    <source>
        <dbReference type="SAM" id="Phobius"/>
    </source>
</evidence>
<keyword evidence="2" id="KW-1133">Transmembrane helix</keyword>
<keyword evidence="2" id="KW-0472">Membrane</keyword>
<dbReference type="PANTHER" id="PTHR11733:SF167">
    <property type="entry name" value="FI17812P1-RELATED"/>
    <property type="match status" value="1"/>
</dbReference>
<evidence type="ECO:0000313" key="5">
    <source>
        <dbReference type="Proteomes" id="UP000024635"/>
    </source>
</evidence>
<dbReference type="Proteomes" id="UP000024635">
    <property type="component" value="Unassembled WGS sequence"/>
</dbReference>
<dbReference type="PANTHER" id="PTHR11733">
    <property type="entry name" value="ZINC METALLOPROTEASE FAMILY M13 NEPRILYSIN-RELATED"/>
    <property type="match status" value="1"/>
</dbReference>
<keyword evidence="2" id="KW-0812">Transmembrane</keyword>
<evidence type="ECO:0000256" key="1">
    <source>
        <dbReference type="ARBA" id="ARBA00007357"/>
    </source>
</evidence>
<name>A0A016RTD7_9BILA</name>
<sequence length="96" mass="11234">MYNDSKISRTNLKVDGIKTLPENIADNEGVKLAFKAYRKLEKKYGAEGRFVKMQDFTNEQMFFLAYSMVFCNKLVYIPLYLELILKEDDHAPAMLR</sequence>
<dbReference type="InterPro" id="IPR024079">
    <property type="entry name" value="MetalloPept_cat_dom_sf"/>
</dbReference>
<dbReference type="InterPro" id="IPR000718">
    <property type="entry name" value="Peptidase_M13"/>
</dbReference>
<evidence type="ECO:0000259" key="3">
    <source>
        <dbReference type="Pfam" id="PF01431"/>
    </source>
</evidence>
<proteinExistence type="inferred from homology"/>
<comment type="caution">
    <text evidence="4">The sequence shown here is derived from an EMBL/GenBank/DDBJ whole genome shotgun (WGS) entry which is preliminary data.</text>
</comment>
<feature type="domain" description="Peptidase M13 C-terminal" evidence="3">
    <location>
        <begin position="9"/>
        <end position="96"/>
    </location>
</feature>
<gene>
    <name evidence="4" type="primary">Acey_s0385.g430</name>
    <name evidence="4" type="ORF">Y032_0385g430</name>
</gene>
<reference evidence="5" key="1">
    <citation type="journal article" date="2015" name="Nat. Genet.">
        <title>The genome and transcriptome of the zoonotic hookworm Ancylostoma ceylanicum identify infection-specific gene families.</title>
        <authorList>
            <person name="Schwarz E.M."/>
            <person name="Hu Y."/>
            <person name="Antoshechkin I."/>
            <person name="Miller M.M."/>
            <person name="Sternberg P.W."/>
            <person name="Aroian R.V."/>
        </authorList>
    </citation>
    <scope>NUCLEOTIDE SEQUENCE</scope>
    <source>
        <strain evidence="5">HY135</strain>
    </source>
</reference>
<dbReference type="OrthoDB" id="5873741at2759"/>
<organism evidence="4 5">
    <name type="scientific">Ancylostoma ceylanicum</name>
    <dbReference type="NCBI Taxonomy" id="53326"/>
    <lineage>
        <taxon>Eukaryota</taxon>
        <taxon>Metazoa</taxon>
        <taxon>Ecdysozoa</taxon>
        <taxon>Nematoda</taxon>
        <taxon>Chromadorea</taxon>
        <taxon>Rhabditida</taxon>
        <taxon>Rhabditina</taxon>
        <taxon>Rhabditomorpha</taxon>
        <taxon>Strongyloidea</taxon>
        <taxon>Ancylostomatidae</taxon>
        <taxon>Ancylostomatinae</taxon>
        <taxon>Ancylostoma</taxon>
    </lineage>
</organism>
<dbReference type="AlphaFoldDB" id="A0A016RTD7"/>
<protein>
    <recommendedName>
        <fullName evidence="3">Peptidase M13 C-terminal domain-containing protein</fullName>
    </recommendedName>
</protein>
<dbReference type="Pfam" id="PF01431">
    <property type="entry name" value="Peptidase_M13"/>
    <property type="match status" value="1"/>
</dbReference>
<dbReference type="GO" id="GO:0016485">
    <property type="term" value="P:protein processing"/>
    <property type="evidence" value="ECO:0007669"/>
    <property type="project" value="TreeGrafter"/>
</dbReference>
<dbReference type="GO" id="GO:0005886">
    <property type="term" value="C:plasma membrane"/>
    <property type="evidence" value="ECO:0007669"/>
    <property type="project" value="TreeGrafter"/>
</dbReference>
<feature type="transmembrane region" description="Helical" evidence="2">
    <location>
        <begin position="62"/>
        <end position="81"/>
    </location>
</feature>
<keyword evidence="5" id="KW-1185">Reference proteome</keyword>